<accession>A0A915PXQ4</accession>
<dbReference type="WBParaSite" id="sdigi.contig57.g3158.t1">
    <property type="protein sequence ID" value="sdigi.contig57.g3158.t1"/>
    <property type="gene ID" value="sdigi.contig57.g3158"/>
</dbReference>
<dbReference type="AlphaFoldDB" id="A0A915PXQ4"/>
<evidence type="ECO:0000313" key="2">
    <source>
        <dbReference type="Proteomes" id="UP000887581"/>
    </source>
</evidence>
<dbReference type="Pfam" id="PF25321">
    <property type="entry name" value="PH_RASGAP"/>
    <property type="match status" value="1"/>
</dbReference>
<feature type="domain" description="Ras/Rap GTPase-activating protein SynGAP-like PH" evidence="1">
    <location>
        <begin position="111"/>
        <end position="177"/>
    </location>
</feature>
<dbReference type="InterPro" id="IPR057606">
    <property type="entry name" value="SynGAP1-like_PH"/>
</dbReference>
<sequence>MGLISNTFCGHSTKKAMRSSSLSLLNKYRPSYHNHNHNRHHRSSSSISYIQRFQPTKIIIYDNANTENESIARNNALQRSEENVWNDERTTSTVSYGHSTFRPYRLSPENDNSFRSSRSHESLLAFSSGTHMIDLDGTENCINPIHPSPTNVPNCFRLESTHYACRNLRERNRWVESYME</sequence>
<name>A0A915PXQ4_9BILA</name>
<evidence type="ECO:0000259" key="1">
    <source>
        <dbReference type="Pfam" id="PF25321"/>
    </source>
</evidence>
<evidence type="ECO:0000313" key="3">
    <source>
        <dbReference type="WBParaSite" id="sdigi.contig57.g3158.t1"/>
    </source>
</evidence>
<protein>
    <recommendedName>
        <fullName evidence="1">Ras/Rap GTPase-activating protein SynGAP-like PH domain-containing protein</fullName>
    </recommendedName>
</protein>
<organism evidence="2 3">
    <name type="scientific">Setaria digitata</name>
    <dbReference type="NCBI Taxonomy" id="48799"/>
    <lineage>
        <taxon>Eukaryota</taxon>
        <taxon>Metazoa</taxon>
        <taxon>Ecdysozoa</taxon>
        <taxon>Nematoda</taxon>
        <taxon>Chromadorea</taxon>
        <taxon>Rhabditida</taxon>
        <taxon>Spirurina</taxon>
        <taxon>Spiruromorpha</taxon>
        <taxon>Filarioidea</taxon>
        <taxon>Setariidae</taxon>
        <taxon>Setaria</taxon>
    </lineage>
</organism>
<dbReference type="Proteomes" id="UP000887581">
    <property type="component" value="Unplaced"/>
</dbReference>
<proteinExistence type="predicted"/>
<reference evidence="3" key="1">
    <citation type="submission" date="2022-11" db="UniProtKB">
        <authorList>
            <consortium name="WormBaseParasite"/>
        </authorList>
    </citation>
    <scope>IDENTIFICATION</scope>
</reference>
<keyword evidence="2" id="KW-1185">Reference proteome</keyword>